<sequence length="93" mass="10507">MPDNDPSSSHGVAALFSRGRLTAIPRKPARREQLLVHLARTLFEPDRTYSEREVNEALLTVHDDYSALRRYLVVAGLLTRPKDGSSYRRTLTG</sequence>
<evidence type="ECO:0000313" key="3">
    <source>
        <dbReference type="Proteomes" id="UP001550044"/>
    </source>
</evidence>
<dbReference type="EMBL" id="JBEXIP010000006">
    <property type="protein sequence ID" value="MET8433397.1"/>
    <property type="molecule type" value="Genomic_DNA"/>
</dbReference>
<comment type="caution">
    <text evidence="2">The sequence shown here is derived from an EMBL/GenBank/DDBJ whole genome shotgun (WGS) entry which is preliminary data.</text>
</comment>
<dbReference type="Proteomes" id="UP001550044">
    <property type="component" value="Unassembled WGS sequence"/>
</dbReference>
<evidence type="ECO:0000259" key="1">
    <source>
        <dbReference type="Pfam" id="PF09860"/>
    </source>
</evidence>
<dbReference type="InterPro" id="IPR018656">
    <property type="entry name" value="DUF2087"/>
</dbReference>
<protein>
    <submittedName>
        <fullName evidence="2">DUF2087 domain-containing protein</fullName>
    </submittedName>
</protein>
<proteinExistence type="predicted"/>
<dbReference type="RefSeq" id="WP_319739047.1">
    <property type="nucleotide sequence ID" value="NZ_JBEOSG010000008.1"/>
</dbReference>
<reference evidence="2 3" key="1">
    <citation type="submission" date="2024-06" db="EMBL/GenBank/DDBJ databases">
        <title>The Natural Products Discovery Center: Release of the First 8490 Sequenced Strains for Exploring Actinobacteria Biosynthetic Diversity.</title>
        <authorList>
            <person name="Kalkreuter E."/>
            <person name="Kautsar S.A."/>
            <person name="Yang D."/>
            <person name="Bader C.D."/>
            <person name="Teijaro C.N."/>
            <person name="Fluegel L."/>
            <person name="Davis C.M."/>
            <person name="Simpson J.R."/>
            <person name="Lauterbach L."/>
            <person name="Steele A.D."/>
            <person name="Gui C."/>
            <person name="Meng S."/>
            <person name="Li G."/>
            <person name="Viehrig K."/>
            <person name="Ye F."/>
            <person name="Su P."/>
            <person name="Kiefer A.F."/>
            <person name="Nichols A."/>
            <person name="Cepeda A.J."/>
            <person name="Yan W."/>
            <person name="Fan B."/>
            <person name="Jiang Y."/>
            <person name="Adhikari A."/>
            <person name="Zheng C.-J."/>
            <person name="Schuster L."/>
            <person name="Cowan T.M."/>
            <person name="Smanski M.J."/>
            <person name="Chevrette M.G."/>
            <person name="De Carvalho L.P.S."/>
            <person name="Shen B."/>
        </authorList>
    </citation>
    <scope>NUCLEOTIDE SEQUENCE [LARGE SCALE GENOMIC DNA]</scope>
    <source>
        <strain evidence="2 3">NPDC005137</strain>
    </source>
</reference>
<accession>A0ABV2U6E0</accession>
<keyword evidence="3" id="KW-1185">Reference proteome</keyword>
<organism evidence="2 3">
    <name type="scientific">Streptomyces sp. 900116325</name>
    <dbReference type="NCBI Taxonomy" id="3154295"/>
    <lineage>
        <taxon>Bacteria</taxon>
        <taxon>Bacillati</taxon>
        <taxon>Actinomycetota</taxon>
        <taxon>Actinomycetes</taxon>
        <taxon>Kitasatosporales</taxon>
        <taxon>Streptomycetaceae</taxon>
        <taxon>Streptomyces</taxon>
    </lineage>
</organism>
<gene>
    <name evidence="2" type="ORF">ABZV61_11450</name>
</gene>
<dbReference type="Pfam" id="PF09860">
    <property type="entry name" value="DUF2087"/>
    <property type="match status" value="1"/>
</dbReference>
<name>A0ABV2U6E0_9ACTN</name>
<evidence type="ECO:0000313" key="2">
    <source>
        <dbReference type="EMBL" id="MET8433397.1"/>
    </source>
</evidence>
<feature type="domain" description="DUF2087" evidence="1">
    <location>
        <begin position="20"/>
        <end position="89"/>
    </location>
</feature>